<dbReference type="Proteomes" id="UP000220828">
    <property type="component" value="Unassembled WGS sequence"/>
</dbReference>
<dbReference type="RefSeq" id="WP_014084145.1">
    <property type="nucleotide sequence ID" value="NZ_CBCSFI010000051.1"/>
</dbReference>
<dbReference type="EMBL" id="PCMW01000007">
    <property type="protein sequence ID" value="PDS26923.1"/>
    <property type="molecule type" value="Genomic_DNA"/>
</dbReference>
<dbReference type="OrthoDB" id="9803913at2"/>
<reference evidence="2 3" key="1">
    <citation type="submission" date="2017-09" db="EMBL/GenBank/DDBJ databases">
        <title>Whole genomes of Flavobacteriaceae.</title>
        <authorList>
            <person name="Stine C."/>
            <person name="Li C."/>
            <person name="Tadesse D."/>
        </authorList>
    </citation>
    <scope>NUCLEOTIDE SEQUENCE [LARGE SCALE GENOMIC DNA]</scope>
    <source>
        <strain evidence="2 3">ATCC 35036</strain>
    </source>
</reference>
<dbReference type="CDD" id="cd06127">
    <property type="entry name" value="DEDDh"/>
    <property type="match status" value="1"/>
</dbReference>
<dbReference type="InterPro" id="IPR012337">
    <property type="entry name" value="RNaseH-like_sf"/>
</dbReference>
<organism evidence="2 3">
    <name type="scientific">Flavobacterium branchiophilum</name>
    <dbReference type="NCBI Taxonomy" id="55197"/>
    <lineage>
        <taxon>Bacteria</taxon>
        <taxon>Pseudomonadati</taxon>
        <taxon>Bacteroidota</taxon>
        <taxon>Flavobacteriia</taxon>
        <taxon>Flavobacteriales</taxon>
        <taxon>Flavobacteriaceae</taxon>
        <taxon>Flavobacterium</taxon>
    </lineage>
</organism>
<feature type="domain" description="Exonuclease" evidence="1">
    <location>
        <begin position="29"/>
        <end position="186"/>
    </location>
</feature>
<dbReference type="InterPro" id="IPR036397">
    <property type="entry name" value="RNaseH_sf"/>
</dbReference>
<dbReference type="SMART" id="SM00479">
    <property type="entry name" value="EXOIII"/>
    <property type="match status" value="1"/>
</dbReference>
<dbReference type="Pfam" id="PF00929">
    <property type="entry name" value="RNase_T"/>
    <property type="match status" value="1"/>
</dbReference>
<dbReference type="GO" id="GO:0003676">
    <property type="term" value="F:nucleic acid binding"/>
    <property type="evidence" value="ECO:0007669"/>
    <property type="project" value="InterPro"/>
</dbReference>
<dbReference type="InterPro" id="IPR013520">
    <property type="entry name" value="Ribonucl_H"/>
</dbReference>
<dbReference type="OMA" id="HRIHYDI"/>
<accession>A0A2H3KZ98</accession>
<dbReference type="GO" id="GO:0006259">
    <property type="term" value="P:DNA metabolic process"/>
    <property type="evidence" value="ECO:0007669"/>
    <property type="project" value="UniProtKB-ARBA"/>
</dbReference>
<evidence type="ECO:0000313" key="3">
    <source>
        <dbReference type="Proteomes" id="UP000220828"/>
    </source>
</evidence>
<name>A0A2H3KZ98_9FLAO</name>
<gene>
    <name evidence="2" type="ORF">B0A77_01525</name>
</gene>
<dbReference type="SUPFAM" id="SSF53098">
    <property type="entry name" value="Ribonuclease H-like"/>
    <property type="match status" value="1"/>
</dbReference>
<dbReference type="AlphaFoldDB" id="A0A2H3KZ98"/>
<dbReference type="GO" id="GO:0004527">
    <property type="term" value="F:exonuclease activity"/>
    <property type="evidence" value="ECO:0007669"/>
    <property type="project" value="UniProtKB-ARBA"/>
</dbReference>
<evidence type="ECO:0000313" key="2">
    <source>
        <dbReference type="EMBL" id="PDS26923.1"/>
    </source>
</evidence>
<sequence>MLDWLINIGSNYPDFWKTYTEKFQTKSKQFVVLSIETSGLNPTEDYIMSVGAIVINQNEILVRQVFDFNLNEFSYNLEEQLNAKEQELIINFIDFIGNATLIGHRIHFDIAILNEYLKKMQCGRLKNEALDVEVMYKKWKDTNEKTFTVEELLQEFKIEKSERNTASEDALSLALLFLKLKSKLNMP</sequence>
<protein>
    <submittedName>
        <fullName evidence="2">DNA polymerase III subunit epsilon</fullName>
    </submittedName>
</protein>
<dbReference type="Gene3D" id="3.30.420.10">
    <property type="entry name" value="Ribonuclease H-like superfamily/Ribonuclease H"/>
    <property type="match status" value="1"/>
</dbReference>
<comment type="caution">
    <text evidence="2">The sequence shown here is derived from an EMBL/GenBank/DDBJ whole genome shotgun (WGS) entry which is preliminary data.</text>
</comment>
<evidence type="ECO:0000259" key="1">
    <source>
        <dbReference type="SMART" id="SM00479"/>
    </source>
</evidence>
<proteinExistence type="predicted"/>